<accession>A0A550JL49</accession>
<sequence length="496" mass="58965">MGNTSFTPFMPLLLLLCTLLLPAFSSPVQAEEEGSVRTLWPLFDYRASPVSDYRVLHLLGPLLKFESKGVEREFALRPLLYRATDGEDERFVQVLYPLLTTSRSAEETNWRGLQFLDYRARHDEKEEGSRFTLFPFIFSRQGAGEGKDYFAFFPFGGKLRERFGRDEIRFTLFPLHARTIKDETQTEHWLWPFFSRSQGPDESGVGIWPLWGSSRKDGVYRKDYFLWPIFFSEDLQLDGDNPRRIRAVFPFYLTDDSPAYSRSTWLWPFFGHVIDRRRNFEQWDLPFPLVRLTKGEDREGLRLLPLFADERVGEQRKRWFLWPLYKIEENRNENYRFRRDRVLFFLYSNQEETLADESVPYRKRIDLWPLVSFRRANNVNHLHLLSLLEPIFPEQPGIERNWAPLWRLYQHKWDDSGNSASSFLWNLYWQERRGEDRAVEVFPFFRYTRRDGAGTDLSLLKGFFRYRHDGDGGRINLFYLPWPLAWGAAAATGETP</sequence>
<feature type="signal peptide" evidence="1">
    <location>
        <begin position="1"/>
        <end position="30"/>
    </location>
</feature>
<reference evidence="2 3" key="1">
    <citation type="submission" date="2019-07" db="EMBL/GenBank/DDBJ databases">
        <title>Insights of Desulfuromonas acetexigens electromicrobiology.</title>
        <authorList>
            <person name="Katuri K."/>
            <person name="Sapireddy V."/>
            <person name="Shaw D.R."/>
            <person name="Saikaly P."/>
        </authorList>
    </citation>
    <scope>NUCLEOTIDE SEQUENCE [LARGE SCALE GENOMIC DNA]</scope>
    <source>
        <strain evidence="2 3">2873</strain>
    </source>
</reference>
<keyword evidence="1" id="KW-0732">Signal</keyword>
<protein>
    <submittedName>
        <fullName evidence="2">Uncharacterized protein</fullName>
    </submittedName>
</protein>
<dbReference type="RefSeq" id="WP_140396577.1">
    <property type="nucleotide sequence ID" value="NZ_FOJJ01000001.1"/>
</dbReference>
<evidence type="ECO:0000313" key="3">
    <source>
        <dbReference type="Proteomes" id="UP000317155"/>
    </source>
</evidence>
<dbReference type="OrthoDB" id="9791525at2"/>
<feature type="chain" id="PRO_5022197219" evidence="1">
    <location>
        <begin position="31"/>
        <end position="496"/>
    </location>
</feature>
<proteinExistence type="predicted"/>
<evidence type="ECO:0000313" key="2">
    <source>
        <dbReference type="EMBL" id="TRO83925.1"/>
    </source>
</evidence>
<evidence type="ECO:0000256" key="1">
    <source>
        <dbReference type="SAM" id="SignalP"/>
    </source>
</evidence>
<name>A0A550JL49_9BACT</name>
<comment type="caution">
    <text evidence="2">The sequence shown here is derived from an EMBL/GenBank/DDBJ whole genome shotgun (WGS) entry which is preliminary data.</text>
</comment>
<gene>
    <name evidence="2" type="ORF">FL622_01725</name>
</gene>
<dbReference type="Proteomes" id="UP000317155">
    <property type="component" value="Unassembled WGS sequence"/>
</dbReference>
<dbReference type="AlphaFoldDB" id="A0A550JL49"/>
<keyword evidence="3" id="KW-1185">Reference proteome</keyword>
<organism evidence="2 3">
    <name type="scientific">Trichloromonas acetexigens</name>
    <dbReference type="NCBI Taxonomy" id="38815"/>
    <lineage>
        <taxon>Bacteria</taxon>
        <taxon>Pseudomonadati</taxon>
        <taxon>Thermodesulfobacteriota</taxon>
        <taxon>Desulfuromonadia</taxon>
        <taxon>Desulfuromonadales</taxon>
        <taxon>Trichloromonadaceae</taxon>
        <taxon>Trichloromonas</taxon>
    </lineage>
</organism>
<dbReference type="EMBL" id="VJVV01000001">
    <property type="protein sequence ID" value="TRO83925.1"/>
    <property type="molecule type" value="Genomic_DNA"/>
</dbReference>